<dbReference type="Proteomes" id="UP000717696">
    <property type="component" value="Unassembled WGS sequence"/>
</dbReference>
<comment type="caution">
    <text evidence="1">The sequence shown here is derived from an EMBL/GenBank/DDBJ whole genome shotgun (WGS) entry which is preliminary data.</text>
</comment>
<dbReference type="OrthoDB" id="5096730at2759"/>
<accession>A0A9P9ENZ3</accession>
<sequence length="107" mass="11902">MPLRPLHYQLVPSREIFVTECMDLDLVWPMGRCSSSPSYAFCPSLTLDLILPARSGVRQHGWRQGTDKNAGEEFEAFCGASFCPAPCARERHPHRQREALASIGNAG</sequence>
<proteinExistence type="predicted"/>
<dbReference type="EMBL" id="JAGMUU010000012">
    <property type="protein sequence ID" value="KAH7141585.1"/>
    <property type="molecule type" value="Genomic_DNA"/>
</dbReference>
<evidence type="ECO:0000313" key="1">
    <source>
        <dbReference type="EMBL" id="KAH7141585.1"/>
    </source>
</evidence>
<name>A0A9P9ENZ3_9HYPO</name>
<evidence type="ECO:0000313" key="2">
    <source>
        <dbReference type="Proteomes" id="UP000717696"/>
    </source>
</evidence>
<gene>
    <name evidence="1" type="ORF">B0J13DRAFT_60513</name>
</gene>
<dbReference type="AlphaFoldDB" id="A0A9P9ENZ3"/>
<keyword evidence="2" id="KW-1185">Reference proteome</keyword>
<reference evidence="1" key="1">
    <citation type="journal article" date="2021" name="Nat. Commun.">
        <title>Genetic determinants of endophytism in the Arabidopsis root mycobiome.</title>
        <authorList>
            <person name="Mesny F."/>
            <person name="Miyauchi S."/>
            <person name="Thiergart T."/>
            <person name="Pickel B."/>
            <person name="Atanasova L."/>
            <person name="Karlsson M."/>
            <person name="Huettel B."/>
            <person name="Barry K.W."/>
            <person name="Haridas S."/>
            <person name="Chen C."/>
            <person name="Bauer D."/>
            <person name="Andreopoulos W."/>
            <person name="Pangilinan J."/>
            <person name="LaButti K."/>
            <person name="Riley R."/>
            <person name="Lipzen A."/>
            <person name="Clum A."/>
            <person name="Drula E."/>
            <person name="Henrissat B."/>
            <person name="Kohler A."/>
            <person name="Grigoriev I.V."/>
            <person name="Martin F.M."/>
            <person name="Hacquard S."/>
        </authorList>
    </citation>
    <scope>NUCLEOTIDE SEQUENCE</scope>
    <source>
        <strain evidence="1">MPI-CAGE-AT-0021</strain>
    </source>
</reference>
<protein>
    <submittedName>
        <fullName evidence="1">Uncharacterized protein</fullName>
    </submittedName>
</protein>
<organism evidence="1 2">
    <name type="scientific">Dactylonectria estremocensis</name>
    <dbReference type="NCBI Taxonomy" id="1079267"/>
    <lineage>
        <taxon>Eukaryota</taxon>
        <taxon>Fungi</taxon>
        <taxon>Dikarya</taxon>
        <taxon>Ascomycota</taxon>
        <taxon>Pezizomycotina</taxon>
        <taxon>Sordariomycetes</taxon>
        <taxon>Hypocreomycetidae</taxon>
        <taxon>Hypocreales</taxon>
        <taxon>Nectriaceae</taxon>
        <taxon>Dactylonectria</taxon>
    </lineage>
</organism>